<evidence type="ECO:0000313" key="1">
    <source>
        <dbReference type="EMBL" id="MFB5761650.1"/>
    </source>
</evidence>
<dbReference type="RefSeq" id="WP_375520789.1">
    <property type="nucleotide sequence ID" value="NZ_JBHIRY010000013.1"/>
</dbReference>
<protein>
    <submittedName>
        <fullName evidence="1">WIAG-tail domain</fullName>
    </submittedName>
</protein>
<dbReference type="NCBIfam" id="NF012201">
    <property type="entry name" value="WIAG-tail"/>
    <property type="match status" value="1"/>
</dbReference>
<keyword evidence="2" id="KW-1185">Reference proteome</keyword>
<accession>A0ABV5C4W8</accession>
<sequence>MKKNRRTPGSRRKKRPYYVDNPHINELDWLTPAKKAEMQVHAVAAPKTLTAFAPSTVQAEAAEYFKPEIADQSQQLADHSVLGRPLTPGSVQSAALAQEAVLSEHVAHNAIHAEHLQPKAVLAHNWGAQSISREAKRDTTVMSGKLADGNVISFKLGRKSVQSIHIEEGAVQAEHLADKAVQAEHLAPGSVDSNHLQSSSVLEHHITPDAITGDALQKGAVSWDHFSEGLQDTLAPAKELDGSMLLPGTVEMSHLTVDVQASIQSLHEKVEHLQQANEVDSLAVTEQPRQPAITPIRCAGDQPVLQQFGRIPFLMHENSDITEATVTFDEPFSNPNYILVAMINHSAFYAVLKSQSSVSAVLEIAKLRQTDQNFGVISWIAIGSD</sequence>
<gene>
    <name evidence="1" type="ORF">ACE5LO_14735</name>
</gene>
<dbReference type="Proteomes" id="UP001580430">
    <property type="component" value="Unassembled WGS sequence"/>
</dbReference>
<evidence type="ECO:0000313" key="2">
    <source>
        <dbReference type="Proteomes" id="UP001580430"/>
    </source>
</evidence>
<comment type="caution">
    <text evidence="1">The sequence shown here is derived from an EMBL/GenBank/DDBJ whole genome shotgun (WGS) entry which is preliminary data.</text>
</comment>
<dbReference type="EMBL" id="JBHIRY010000013">
    <property type="protein sequence ID" value="MFB5761650.1"/>
    <property type="molecule type" value="Genomic_DNA"/>
</dbReference>
<organism evidence="1 2">
    <name type="scientific">Paenibacillus medicaginis</name>
    <dbReference type="NCBI Taxonomy" id="1470560"/>
    <lineage>
        <taxon>Bacteria</taxon>
        <taxon>Bacillati</taxon>
        <taxon>Bacillota</taxon>
        <taxon>Bacilli</taxon>
        <taxon>Bacillales</taxon>
        <taxon>Paenibacillaceae</taxon>
        <taxon>Paenibacillus</taxon>
    </lineage>
</organism>
<reference evidence="1 2" key="1">
    <citation type="submission" date="2024-09" db="EMBL/GenBank/DDBJ databases">
        <title>Paenibacillus zeirhizospherea sp. nov., isolated from surface of the maize (Zea mays) roots in a horticulture field, Hungary.</title>
        <authorList>
            <person name="Marton D."/>
            <person name="Farkas M."/>
            <person name="Bedics A."/>
            <person name="Toth E."/>
            <person name="Tancsics A."/>
            <person name="Boka K."/>
            <person name="Marati G."/>
            <person name="Kriszt B."/>
            <person name="Cserhati M."/>
        </authorList>
    </citation>
    <scope>NUCLEOTIDE SEQUENCE [LARGE SCALE GENOMIC DNA]</scope>
    <source>
        <strain evidence="1 2">JCM 18446</strain>
    </source>
</reference>
<proteinExistence type="predicted"/>
<name>A0ABV5C4W8_9BACL</name>